<dbReference type="EMBL" id="GEBQ01019055">
    <property type="protein sequence ID" value="JAT20922.1"/>
    <property type="molecule type" value="Transcribed_RNA"/>
</dbReference>
<dbReference type="InterPro" id="IPR027417">
    <property type="entry name" value="P-loop_NTPase"/>
</dbReference>
<feature type="domain" description="DUF4781" evidence="3">
    <location>
        <begin position="696"/>
        <end position="845"/>
    </location>
</feature>
<name>A0A1B6LB35_9HEMI</name>
<feature type="transmembrane region" description="Helical" evidence="1">
    <location>
        <begin position="826"/>
        <end position="847"/>
    </location>
</feature>
<dbReference type="PANTHER" id="PTHR10751">
    <property type="entry name" value="GUANYLATE BINDING PROTEIN"/>
    <property type="match status" value="1"/>
</dbReference>
<dbReference type="InterPro" id="IPR015894">
    <property type="entry name" value="Guanylate-bd_N"/>
</dbReference>
<evidence type="ECO:0000256" key="1">
    <source>
        <dbReference type="SAM" id="Phobius"/>
    </source>
</evidence>
<keyword evidence="1" id="KW-0472">Membrane</keyword>
<accession>A0A1B6LB35</accession>
<sequence length="1302" mass="147859">MVANELNSNYAVSDVMVDDMMFYTPIRGAIQVVESRDEAVLVGDQYEQKKVIRTIRKYRNGPSLEDVLLHEDFKDIPILVFSITGKTRGGKSFLLNMIVKYLESQGQDDDWTGLAPSCFAWDGGLDSVTKGIWLWPKIYKLKNCQNQEVGILLMDNEGMFDGEMTDGEIIAISGISTVISYLQMFNIKEKITADYLESVVRNLVKGVEEMDAEQSSELRQDYKLMFLVRDWIGASTYGYGVDAGQTYIAAESQRGTDENKRLWVEISKTFTDTQCTLLPFPGFSAMTPQFTTTGDLRLLDPLFLEELKKFIEYLFSPVNLVPPVTKLTGHAIYNLLLNADKRVADESLSFVNMLTNHANFDRVEKLTSSFDLKLLEIPLSELEETKSLMNSILSIAENSLKGRSASKHLDQLKKVLAEKLNKRVIDEVLQQYRTTFDLSSDVVEQQSVVWPQILHKLQAFLCEDNDSRSEANKKAAQKAAEIYYESLSKQITYGFSTLCAERTLTGLAGLVEAMIKDQFVECTDFGNAANNHGLMYPIWLRQQSLLKDEMTTILLQRIHELTKVSIKQLKTIRSKQYEYFELFTLLDRDEGNWDAIAKHDKILLHKKVGFAIFGFPSRSTEMAGTGQVITENSTNPSQDFNSGYSSDQKRQISPIVERIISLSELDPIKFSCIFLTFQQDNNDEVRSIPLFRIKSGDSNFKFIDTNCRVYEEWEDFLKSNTLSDVVFCYPLQGNYDKRQGFRVAYAQKHISSALVKTDKAGKWLSYSAGMAGAVALTAMFFGAALPAVTTFSIIGGGVAGAYGTVRSTMKIFDKVNHCEPVAKGDVFGLIIHFSVATLGMNVAGVVAEGATLFYNSLNALTEFYEASHNTPGLMLLLDEIADNSLKILFYFNTSSKQHAIQVVQENLNIPTSVSIECTLKTLLEINSIQSASQSRGVIIIEKYVSKGITAIVTSLFKTISHEVEEVLLAFAEVGSVYQMYKNEGIKSRQMVRNITHRLSYLLGRVLVENEDLKNRITKLLVECDNFDTDIKNNFISELHSKKNSAQLLVILRYLVYSISNRMRKANQFYNNIDHKAIRLHGYDVECHPLKEVTQNICDLIQQDQSSIDLTTKANPKLDDFVRKIMSLLFKKARPFWNSHQFAPHLLKITKELVGMFDHNLERHKLLLQKKVNPTCSDLESFFLENKIRGNYGSWLLEEVLENYNIDYNWREESSKWQLAILPAWSGILDRLFVYYSDHVMESKKDLIQQITRLELRNYIDLPSEGNSNLVGLEPCDDSLPSYIVYYSHDRQGGETGLVWFDK</sequence>
<gene>
    <name evidence="4" type="ORF">g.30776</name>
</gene>
<protein>
    <recommendedName>
        <fullName evidence="5">GB1/RHD3-type G domain-containing protein</fullName>
    </recommendedName>
</protein>
<dbReference type="Gene3D" id="3.40.50.300">
    <property type="entry name" value="P-loop containing nucleotide triphosphate hydrolases"/>
    <property type="match status" value="1"/>
</dbReference>
<evidence type="ECO:0000259" key="3">
    <source>
        <dbReference type="Pfam" id="PF16013"/>
    </source>
</evidence>
<feature type="transmembrane region" description="Helical" evidence="1">
    <location>
        <begin position="787"/>
        <end position="805"/>
    </location>
</feature>
<organism evidence="4">
    <name type="scientific">Graphocephala atropunctata</name>
    <dbReference type="NCBI Taxonomy" id="36148"/>
    <lineage>
        <taxon>Eukaryota</taxon>
        <taxon>Metazoa</taxon>
        <taxon>Ecdysozoa</taxon>
        <taxon>Arthropoda</taxon>
        <taxon>Hexapoda</taxon>
        <taxon>Insecta</taxon>
        <taxon>Pterygota</taxon>
        <taxon>Neoptera</taxon>
        <taxon>Paraneoptera</taxon>
        <taxon>Hemiptera</taxon>
        <taxon>Auchenorrhyncha</taxon>
        <taxon>Membracoidea</taxon>
        <taxon>Cicadellidae</taxon>
        <taxon>Cicadellinae</taxon>
        <taxon>Cicadellini</taxon>
        <taxon>Graphocephala</taxon>
    </lineage>
</organism>
<dbReference type="GO" id="GO:0003924">
    <property type="term" value="F:GTPase activity"/>
    <property type="evidence" value="ECO:0007669"/>
    <property type="project" value="InterPro"/>
</dbReference>
<keyword evidence="1" id="KW-0812">Transmembrane</keyword>
<dbReference type="GO" id="GO:0005525">
    <property type="term" value="F:GTP binding"/>
    <property type="evidence" value="ECO:0007669"/>
    <property type="project" value="InterPro"/>
</dbReference>
<dbReference type="Pfam" id="PF16013">
    <property type="entry name" value="DUF4781"/>
    <property type="match status" value="1"/>
</dbReference>
<reference evidence="4" key="1">
    <citation type="submission" date="2015-11" db="EMBL/GenBank/DDBJ databases">
        <title>De novo transcriptome assembly of four potential Pierce s Disease insect vectors from Arizona vineyards.</title>
        <authorList>
            <person name="Tassone E.E."/>
        </authorList>
    </citation>
    <scope>NUCLEOTIDE SEQUENCE</scope>
</reference>
<dbReference type="Pfam" id="PF02263">
    <property type="entry name" value="GBP"/>
    <property type="match status" value="1"/>
</dbReference>
<dbReference type="InterPro" id="IPR031962">
    <property type="entry name" value="DUF4781"/>
</dbReference>
<feature type="domain" description="Guanylate-binding protein N-terminal" evidence="2">
    <location>
        <begin position="72"/>
        <end position="316"/>
    </location>
</feature>
<proteinExistence type="predicted"/>
<dbReference type="SUPFAM" id="SSF52540">
    <property type="entry name" value="P-loop containing nucleoside triphosphate hydrolases"/>
    <property type="match status" value="1"/>
</dbReference>
<evidence type="ECO:0008006" key="5">
    <source>
        <dbReference type="Google" id="ProtNLM"/>
    </source>
</evidence>
<evidence type="ECO:0000259" key="2">
    <source>
        <dbReference type="Pfam" id="PF02263"/>
    </source>
</evidence>
<evidence type="ECO:0000313" key="4">
    <source>
        <dbReference type="EMBL" id="JAT20922.1"/>
    </source>
</evidence>
<keyword evidence="1" id="KW-1133">Transmembrane helix</keyword>